<organism evidence="1 2">
    <name type="scientific">Rhizobium mulingense</name>
    <dbReference type="NCBI Taxonomy" id="3031128"/>
    <lineage>
        <taxon>Bacteria</taxon>
        <taxon>Pseudomonadati</taxon>
        <taxon>Pseudomonadota</taxon>
        <taxon>Alphaproteobacteria</taxon>
        <taxon>Hyphomicrobiales</taxon>
        <taxon>Rhizobiaceae</taxon>
        <taxon>Rhizobium/Agrobacterium group</taxon>
        <taxon>Rhizobium</taxon>
    </lineage>
</organism>
<gene>
    <name evidence="1" type="ORF">U8465_19300</name>
</gene>
<dbReference type="Proteomes" id="UP001304050">
    <property type="component" value="Unassembled WGS sequence"/>
</dbReference>
<evidence type="ECO:0000313" key="2">
    <source>
        <dbReference type="Proteomes" id="UP001304050"/>
    </source>
</evidence>
<comment type="caution">
    <text evidence="1">The sequence shown here is derived from an EMBL/GenBank/DDBJ whole genome shotgun (WGS) entry which is preliminary data.</text>
</comment>
<sequence length="1148" mass="128675">MTDANVLTPTPPELVDNRYALTSEPLREGGMSTVRKAFDIKESRFVAIKRMKNESSADLRWKESFHREYSALSDLSQHQNIVELYDAGVDANGNYIVLEWVESNLSEFISKTGGLQWAEYYQKFGRPLLEALSFAQSRGWNHRDIKPQNILIAKDGIPKISDYGIAKQFEKPSLGLTFNGFRSAPFTPPEDDSQQYSCSRDCFSWVAVSVYCLTGCVPADYGAQETALRGLSSDLVPTEILLAALSNDPAERPPLASALLADIDAWSSQLARSAVVIQACHVRLDSVLARKLKRLLSHDDIDQVQREMLEELNELSVGVRMVDELPGGATRLRIYAVSWVFEGVVDDKNRDVLVFDKAWPVRPAEVERRRETSFRAAFGFTFDPPSTSRDAEKVIDELLLAVEAFESEEKDRAIAAQQDRIFRLWYAFLRAKADLEARRENAINYIDRRVDDNKVVFVSELPAPFEVVGQARVIKLPSGSHIFCDVVDVNLEEITVSVTSGNASRVPKQGALELNTVAAEKAIERQRYALDAVNFNRSPNPRLRALLADPSTSREPLLIEPPKRIEGGPFDAEKLDILKRSLGVKDALAIQGPPGTGKTRLIEEILVQYLALHPDHRVLLSAQTHVALDNVIERLRVRQSTINIVRIGRVDDQKIGISSRDLILDRKAQAWADGVIASSSNFLTQWADERGIDRINTEVGMLAERLILLIQRQGDLRERFNEANSRLKTVNDQAEVKLAETGSAESAELTESSVEAQQIATALRVASDRVRAEIEEVRNRLSNLGEFGKELASQELEDELREWSNALLGETDGSAQFRDLLELHEEWVLRVGRSSDFHAAMLASAQVVAGTCVGMAGVKGMSDVVYDLCIVDEASKATATELLVPMSRSRKWILVGDPEQLPPFFEDDSVTQLEEFEEEEVRETLLDRFLGRLPKQSIARLANQHRMVKPIGDLISEAFYDGGLVSPKTKPDVVLTGSFPKPVTWMSTSHIADKTETRVGKSFKNDAEARIIRDILERINFIAKKRKDVYTVALIAGYIAQVKTLQDVIRDRLHEWTNIEITCSSVDAFQGSEAEFCIYSVTRSNESGHLGFLREKPRLNVALSRGRSALIIVGDEDFCRAADGKNPFRRVIDFIERHTDECERRQLK</sequence>
<reference evidence="1" key="1">
    <citation type="submission" date="2023-12" db="EMBL/GenBank/DDBJ databases">
        <title>Diversity of Rhizobium in root nodule of phaseolus vulgaris.</title>
        <authorList>
            <person name="Wang H."/>
        </authorList>
    </citation>
    <scope>NUCLEOTIDE SEQUENCE</scope>
    <source>
        <strain evidence="1">MJ31</strain>
    </source>
</reference>
<name>A0ACC6N110_9HYPH</name>
<evidence type="ECO:0000313" key="1">
    <source>
        <dbReference type="EMBL" id="MEA3519243.1"/>
    </source>
</evidence>
<keyword evidence="2" id="KW-1185">Reference proteome</keyword>
<protein>
    <submittedName>
        <fullName evidence="1">AAA domain-containing protein</fullName>
    </submittedName>
</protein>
<proteinExistence type="predicted"/>
<dbReference type="EMBL" id="JAYESG010000010">
    <property type="protein sequence ID" value="MEA3519243.1"/>
    <property type="molecule type" value="Genomic_DNA"/>
</dbReference>
<accession>A0ACC6N110</accession>